<evidence type="ECO:0000259" key="9">
    <source>
        <dbReference type="PROSITE" id="PS50240"/>
    </source>
</evidence>
<gene>
    <name evidence="11" type="primary">PRSS38</name>
</gene>
<evidence type="ECO:0000256" key="2">
    <source>
        <dbReference type="ARBA" id="ARBA00022801"/>
    </source>
</evidence>
<dbReference type="PANTHER" id="PTHR24252">
    <property type="entry name" value="ACROSIN-RELATED"/>
    <property type="match status" value="1"/>
</dbReference>
<dbReference type="PANTHER" id="PTHR24252:SF27">
    <property type="entry name" value="TRANSMEMBRANE PROTEASE SERINE 3-LIKE"/>
    <property type="match status" value="1"/>
</dbReference>
<keyword evidence="3 6" id="KW-0720">Serine protease</keyword>
<evidence type="ECO:0000256" key="7">
    <source>
        <dbReference type="SAM" id="MobiDB-lite"/>
    </source>
</evidence>
<evidence type="ECO:0000313" key="10">
    <source>
        <dbReference type="Proteomes" id="UP001652624"/>
    </source>
</evidence>
<dbReference type="InterPro" id="IPR001254">
    <property type="entry name" value="Trypsin_dom"/>
</dbReference>
<dbReference type="InterPro" id="IPR043504">
    <property type="entry name" value="Peptidase_S1_PA_chymotrypsin"/>
</dbReference>
<dbReference type="GeneID" id="103124367"/>
<dbReference type="Proteomes" id="UP001652624">
    <property type="component" value="Chromosome 9"/>
</dbReference>
<keyword evidence="1 6" id="KW-0645">Protease</keyword>
<dbReference type="SUPFAM" id="SSF50494">
    <property type="entry name" value="Trypsin-like serine proteases"/>
    <property type="match status" value="1"/>
</dbReference>
<dbReference type="Pfam" id="PF00089">
    <property type="entry name" value="Trypsin"/>
    <property type="match status" value="1"/>
</dbReference>
<dbReference type="InterPro" id="IPR018114">
    <property type="entry name" value="TRYPSIN_HIS"/>
</dbReference>
<reference evidence="11" key="1">
    <citation type="submission" date="2025-08" db="UniProtKB">
        <authorList>
            <consortium name="RefSeq"/>
        </authorList>
    </citation>
    <scope>IDENTIFICATION</scope>
</reference>
<keyword evidence="8" id="KW-0732">Signal</keyword>
<protein>
    <submittedName>
        <fullName evidence="11">Serine protease 38 isoform X1</fullName>
    </submittedName>
</protein>
<dbReference type="InterPro" id="IPR009003">
    <property type="entry name" value="Peptidase_S1_PA"/>
</dbReference>
<keyword evidence="10" id="KW-1185">Reference proteome</keyword>
<keyword evidence="5" id="KW-0325">Glycoprotein</keyword>
<dbReference type="PROSITE" id="PS00135">
    <property type="entry name" value="TRYPSIN_SER"/>
    <property type="match status" value="1"/>
</dbReference>
<dbReference type="Gene3D" id="2.40.10.10">
    <property type="entry name" value="Trypsin-like serine proteases"/>
    <property type="match status" value="1"/>
</dbReference>
<dbReference type="InterPro" id="IPR033116">
    <property type="entry name" value="TRYPSIN_SER"/>
</dbReference>
<accession>A0ABM3XX52</accession>
<evidence type="ECO:0000256" key="1">
    <source>
        <dbReference type="ARBA" id="ARBA00022670"/>
    </source>
</evidence>
<name>A0ABM3XX52_ERIEU</name>
<dbReference type="CDD" id="cd00190">
    <property type="entry name" value="Tryp_SPc"/>
    <property type="match status" value="1"/>
</dbReference>
<feature type="signal peptide" evidence="8">
    <location>
        <begin position="1"/>
        <end position="27"/>
    </location>
</feature>
<keyword evidence="4" id="KW-1015">Disulfide bond</keyword>
<proteinExistence type="predicted"/>
<evidence type="ECO:0000256" key="5">
    <source>
        <dbReference type="ARBA" id="ARBA00023180"/>
    </source>
</evidence>
<organism evidence="10 11">
    <name type="scientific">Erinaceus europaeus</name>
    <name type="common">Western European hedgehog</name>
    <dbReference type="NCBI Taxonomy" id="9365"/>
    <lineage>
        <taxon>Eukaryota</taxon>
        <taxon>Metazoa</taxon>
        <taxon>Chordata</taxon>
        <taxon>Craniata</taxon>
        <taxon>Vertebrata</taxon>
        <taxon>Euteleostomi</taxon>
        <taxon>Mammalia</taxon>
        <taxon>Eutheria</taxon>
        <taxon>Laurasiatheria</taxon>
        <taxon>Eulipotyphla</taxon>
        <taxon>Erinaceidae</taxon>
        <taxon>Erinaceinae</taxon>
        <taxon>Erinaceus</taxon>
    </lineage>
</organism>
<evidence type="ECO:0000256" key="3">
    <source>
        <dbReference type="ARBA" id="ARBA00022825"/>
    </source>
</evidence>
<dbReference type="PROSITE" id="PS00134">
    <property type="entry name" value="TRYPSIN_HIS"/>
    <property type="match status" value="1"/>
</dbReference>
<keyword evidence="2 6" id="KW-0378">Hydrolase</keyword>
<feature type="region of interest" description="Disordered" evidence="7">
    <location>
        <begin position="42"/>
        <end position="69"/>
    </location>
</feature>
<dbReference type="SMART" id="SM00020">
    <property type="entry name" value="Tryp_SPc"/>
    <property type="match status" value="1"/>
</dbReference>
<evidence type="ECO:0000256" key="6">
    <source>
        <dbReference type="RuleBase" id="RU363034"/>
    </source>
</evidence>
<dbReference type="PROSITE" id="PS50240">
    <property type="entry name" value="TRYPSIN_DOM"/>
    <property type="match status" value="1"/>
</dbReference>
<dbReference type="RefSeq" id="XP_060053398.1">
    <property type="nucleotide sequence ID" value="XM_060197415.1"/>
</dbReference>
<dbReference type="PRINTS" id="PR00722">
    <property type="entry name" value="CHYMOTRYPSIN"/>
</dbReference>
<sequence length="395" mass="42980">MESGWPGAAWQAALSLLLLLSTPTQDAAETQEFRTDRRVAVKQDVGRSSPHQVGGGLGHWAPSGIHPPPQKHPLHTLRGFLPSIPLPLLSHPQLRVIPSPMSVPPAGGCCSLRSAPVSAACGQRRVQARISGGSSAPEGKWPWQASLHYAGFHICGGTIIHAYWILSAAHCFGKEKNIKAFDMYVGLVNLNAVGCHTQWFEINRVILHPTYQMYHPVGGDIALVQLKNRIEFSDYVRPVCLAPPDVNLNNLTCWSSGWGVISLDGNTSESLQEAPQPLIPVAICRFLYGYEYILPDMLCAGDIQNMTSVCEGDSGGPLVCDFNNTWIQIGVVSWGRGCLYPVFPAVYARVSYFSKWIFYQISRTPLPPPLLPSCSSTLGATARVLVTSLAIQSVM</sequence>
<feature type="chain" id="PRO_5046770927" evidence="8">
    <location>
        <begin position="28"/>
        <end position="395"/>
    </location>
</feature>
<evidence type="ECO:0000256" key="8">
    <source>
        <dbReference type="SAM" id="SignalP"/>
    </source>
</evidence>
<dbReference type="GO" id="GO:0008233">
    <property type="term" value="F:peptidase activity"/>
    <property type="evidence" value="ECO:0007669"/>
    <property type="project" value="UniProtKB-KW"/>
</dbReference>
<evidence type="ECO:0000313" key="11">
    <source>
        <dbReference type="RefSeq" id="XP_060053398.1"/>
    </source>
</evidence>
<dbReference type="InterPro" id="IPR001314">
    <property type="entry name" value="Peptidase_S1A"/>
</dbReference>
<evidence type="ECO:0000256" key="4">
    <source>
        <dbReference type="ARBA" id="ARBA00023157"/>
    </source>
</evidence>
<dbReference type="GO" id="GO:0006508">
    <property type="term" value="P:proteolysis"/>
    <property type="evidence" value="ECO:0007669"/>
    <property type="project" value="UniProtKB-KW"/>
</dbReference>
<feature type="domain" description="Peptidase S1" evidence="9">
    <location>
        <begin position="130"/>
        <end position="362"/>
    </location>
</feature>